<dbReference type="GO" id="GO:0000050">
    <property type="term" value="P:urea cycle"/>
    <property type="evidence" value="ECO:0007669"/>
    <property type="project" value="UniProtKB-UniPathway"/>
</dbReference>
<name>A0A3G2RAS9_9FIRM</name>
<dbReference type="EMBL" id="CP033169">
    <property type="protein sequence ID" value="AYO31847.1"/>
    <property type="molecule type" value="Genomic_DNA"/>
</dbReference>
<evidence type="ECO:0000313" key="14">
    <source>
        <dbReference type="EMBL" id="AYO31847.1"/>
    </source>
</evidence>
<dbReference type="PANTHER" id="PTHR43782">
    <property type="entry name" value="ARGINASE"/>
    <property type="match status" value="1"/>
</dbReference>
<evidence type="ECO:0000256" key="12">
    <source>
        <dbReference type="RuleBase" id="RU003684"/>
    </source>
</evidence>
<dbReference type="InterPro" id="IPR020855">
    <property type="entry name" value="Ureohydrolase_Mn_BS"/>
</dbReference>
<dbReference type="GO" id="GO:0030145">
    <property type="term" value="F:manganese ion binding"/>
    <property type="evidence" value="ECO:0007669"/>
    <property type="project" value="TreeGrafter"/>
</dbReference>
<evidence type="ECO:0000256" key="13">
    <source>
        <dbReference type="RuleBase" id="RU361159"/>
    </source>
</evidence>
<proteinExistence type="inferred from homology"/>
<comment type="similarity">
    <text evidence="11 12">Belongs to the arginase family.</text>
</comment>
<dbReference type="CDD" id="cd09989">
    <property type="entry name" value="Arginase"/>
    <property type="match status" value="1"/>
</dbReference>
<organism evidence="14 15">
    <name type="scientific">Biomaibacter acetigenes</name>
    <dbReference type="NCBI Taxonomy" id="2316383"/>
    <lineage>
        <taxon>Bacteria</taxon>
        <taxon>Bacillati</taxon>
        <taxon>Bacillota</taxon>
        <taxon>Clostridia</taxon>
        <taxon>Thermosediminibacterales</taxon>
        <taxon>Tepidanaerobacteraceae</taxon>
        <taxon>Biomaibacter</taxon>
    </lineage>
</organism>
<evidence type="ECO:0000256" key="2">
    <source>
        <dbReference type="ARBA" id="ARBA00012168"/>
    </source>
</evidence>
<dbReference type="InterPro" id="IPR014033">
    <property type="entry name" value="Arginase"/>
</dbReference>
<accession>A0A3G2RAS9</accession>
<evidence type="ECO:0000256" key="4">
    <source>
        <dbReference type="ARBA" id="ARBA00022503"/>
    </source>
</evidence>
<dbReference type="GO" id="GO:0006525">
    <property type="term" value="P:arginine metabolic process"/>
    <property type="evidence" value="ECO:0007669"/>
    <property type="project" value="UniProtKB-KW"/>
</dbReference>
<evidence type="ECO:0000256" key="5">
    <source>
        <dbReference type="ARBA" id="ARBA00022723"/>
    </source>
</evidence>
<feature type="binding site" evidence="10">
    <location>
        <position position="97"/>
    </location>
    <ligand>
        <name>Mn(2+)</name>
        <dbReference type="ChEBI" id="CHEBI:29035"/>
        <label>1</label>
    </ligand>
</feature>
<dbReference type="RefSeq" id="WP_120767306.1">
    <property type="nucleotide sequence ID" value="NZ_CP033169.1"/>
</dbReference>
<evidence type="ECO:0000256" key="9">
    <source>
        <dbReference type="NCBIfam" id="TIGR01229"/>
    </source>
</evidence>
<evidence type="ECO:0000256" key="8">
    <source>
        <dbReference type="ARBA" id="ARBA00047391"/>
    </source>
</evidence>
<dbReference type="PROSITE" id="PS01053">
    <property type="entry name" value="ARGINASE_1"/>
    <property type="match status" value="1"/>
</dbReference>
<comment type="cofactor">
    <cofactor evidence="10 13">
        <name>Mn(2+)</name>
        <dbReference type="ChEBI" id="CHEBI:29035"/>
    </cofactor>
    <text evidence="10 13">Binds 2 manganese ions per subunit.</text>
</comment>
<dbReference type="Gene3D" id="3.40.800.10">
    <property type="entry name" value="Ureohydrolase domain"/>
    <property type="match status" value="1"/>
</dbReference>
<dbReference type="SUPFAM" id="SSF52768">
    <property type="entry name" value="Arginase/deacetylase"/>
    <property type="match status" value="1"/>
</dbReference>
<sequence length="297" mass="31677">MKVRIIGVPMDLGADRRGVDMGPSAIRYAHLQQRLEENGIIVEDGGNIEVPNPESRKIKDEKLKYLHEIVESSERTADAVSGAIEDGFKPLVLGGDHSIALGSVTGVSRVLKKIGLIWIDAHGDFNTQDTTPSGNIHGMILAASLGLGHEALTNVGGFSPKVLPENTVLIGVRSIDRDEKRLIRESGINVFTMNDIDQCGMRNVMKKAIKLAGGGTAGVHLSFDMDVLDPMVAPGVGTPVRGGITYREAALAMEMLAESGIIRSLEFVEVNPILDRGNETAKVAVGLIASALGEEIL</sequence>
<feature type="binding site" evidence="10">
    <location>
        <position position="120"/>
    </location>
    <ligand>
        <name>Mn(2+)</name>
        <dbReference type="ChEBI" id="CHEBI:29035"/>
        <label>1</label>
    </ligand>
</feature>
<gene>
    <name evidence="14" type="primary">rocF</name>
    <name evidence="14" type="ORF">D2962_15655</name>
</gene>
<evidence type="ECO:0000313" key="15">
    <source>
        <dbReference type="Proteomes" id="UP000280960"/>
    </source>
</evidence>
<dbReference type="PANTHER" id="PTHR43782:SF3">
    <property type="entry name" value="ARGINASE"/>
    <property type="match status" value="1"/>
</dbReference>
<keyword evidence="7 10" id="KW-0464">Manganese</keyword>
<feature type="binding site" evidence="10">
    <location>
        <position position="226"/>
    </location>
    <ligand>
        <name>Mn(2+)</name>
        <dbReference type="ChEBI" id="CHEBI:29035"/>
        <label>1</label>
    </ligand>
</feature>
<keyword evidence="15" id="KW-1185">Reference proteome</keyword>
<dbReference type="KEGG" id="bacg:D2962_15655"/>
<feature type="binding site" evidence="10">
    <location>
        <position position="122"/>
    </location>
    <ligand>
        <name>Mn(2+)</name>
        <dbReference type="ChEBI" id="CHEBI:29035"/>
        <label>1</label>
    </ligand>
</feature>
<comment type="catalytic activity">
    <reaction evidence="8 13">
        <text>L-arginine + H2O = urea + L-ornithine</text>
        <dbReference type="Rhea" id="RHEA:20569"/>
        <dbReference type="ChEBI" id="CHEBI:15377"/>
        <dbReference type="ChEBI" id="CHEBI:16199"/>
        <dbReference type="ChEBI" id="CHEBI:32682"/>
        <dbReference type="ChEBI" id="CHEBI:46911"/>
        <dbReference type="EC" id="3.5.3.1"/>
    </reaction>
</comment>
<dbReference type="EC" id="3.5.3.1" evidence="2 9"/>
<dbReference type="InterPro" id="IPR023696">
    <property type="entry name" value="Ureohydrolase_dom_sf"/>
</dbReference>
<dbReference type="FunFam" id="3.40.800.10:FF:000005">
    <property type="entry name" value="Arginase"/>
    <property type="match status" value="1"/>
</dbReference>
<reference evidence="14 15" key="1">
    <citation type="submission" date="2018-10" db="EMBL/GenBank/DDBJ databases">
        <authorList>
            <person name="Zhang X."/>
        </authorList>
    </citation>
    <scope>NUCLEOTIDE SEQUENCE [LARGE SCALE GENOMIC DNA]</scope>
    <source>
        <strain evidence="14 15">SK-G1</strain>
    </source>
</reference>
<dbReference type="GO" id="GO:0005737">
    <property type="term" value="C:cytoplasm"/>
    <property type="evidence" value="ECO:0007669"/>
    <property type="project" value="TreeGrafter"/>
</dbReference>
<feature type="binding site" evidence="10">
    <location>
        <position position="124"/>
    </location>
    <ligand>
        <name>Mn(2+)</name>
        <dbReference type="ChEBI" id="CHEBI:29035"/>
        <label>2</label>
    </ligand>
</feature>
<evidence type="ECO:0000256" key="11">
    <source>
        <dbReference type="PROSITE-ProRule" id="PRU00742"/>
    </source>
</evidence>
<evidence type="ECO:0000256" key="3">
    <source>
        <dbReference type="ARBA" id="ARBA00018123"/>
    </source>
</evidence>
<evidence type="ECO:0000256" key="7">
    <source>
        <dbReference type="ARBA" id="ARBA00023211"/>
    </source>
</evidence>
<dbReference type="AlphaFoldDB" id="A0A3G2RAS9"/>
<dbReference type="Pfam" id="PF00491">
    <property type="entry name" value="Arginase"/>
    <property type="match status" value="1"/>
</dbReference>
<dbReference type="InterPro" id="IPR006035">
    <property type="entry name" value="Ureohydrolase"/>
</dbReference>
<dbReference type="PRINTS" id="PR00116">
    <property type="entry name" value="ARGINASE"/>
</dbReference>
<evidence type="ECO:0000256" key="10">
    <source>
        <dbReference type="PIRSR" id="PIRSR036979-1"/>
    </source>
</evidence>
<feature type="binding site" evidence="10">
    <location>
        <position position="224"/>
    </location>
    <ligand>
        <name>Mn(2+)</name>
        <dbReference type="ChEBI" id="CHEBI:29035"/>
        <label>1</label>
    </ligand>
</feature>
<dbReference type="PROSITE" id="PS51409">
    <property type="entry name" value="ARGINASE_2"/>
    <property type="match status" value="1"/>
</dbReference>
<evidence type="ECO:0000256" key="6">
    <source>
        <dbReference type="ARBA" id="ARBA00022801"/>
    </source>
</evidence>
<keyword evidence="5 10" id="KW-0479">Metal-binding</keyword>
<dbReference type="Proteomes" id="UP000280960">
    <property type="component" value="Chromosome"/>
</dbReference>
<dbReference type="GO" id="GO:0004053">
    <property type="term" value="F:arginase activity"/>
    <property type="evidence" value="ECO:0007669"/>
    <property type="project" value="UniProtKB-UniRule"/>
</dbReference>
<keyword evidence="4 13" id="KW-0056">Arginine metabolism</keyword>
<protein>
    <recommendedName>
        <fullName evidence="3 9">Arginase</fullName>
        <ecNumber evidence="2 9">3.5.3.1</ecNumber>
    </recommendedName>
</protein>
<dbReference type="UniPathway" id="UPA00158">
    <property type="reaction ID" value="UER00270"/>
</dbReference>
<keyword evidence="6 12" id="KW-0378">Hydrolase</keyword>
<evidence type="ECO:0000256" key="1">
    <source>
        <dbReference type="ARBA" id="ARBA00005098"/>
    </source>
</evidence>
<dbReference type="NCBIfam" id="TIGR01229">
    <property type="entry name" value="rocF_arginase"/>
    <property type="match status" value="1"/>
</dbReference>
<dbReference type="PIRSF" id="PIRSF036979">
    <property type="entry name" value="Arginase"/>
    <property type="match status" value="1"/>
</dbReference>
<comment type="pathway">
    <text evidence="1">Nitrogen metabolism; urea cycle; L-ornithine and urea from L-arginine: step 1/1.</text>
</comment>